<proteinExistence type="predicted"/>
<protein>
    <recommendedName>
        <fullName evidence="2">Cytochrome c-552/4 domain-containing protein</fullName>
    </recommendedName>
</protein>
<dbReference type="EMBL" id="UINC01004049">
    <property type="protein sequence ID" value="SVA11379.1"/>
    <property type="molecule type" value="Genomic_DNA"/>
</dbReference>
<gene>
    <name evidence="3" type="ORF">METZ01_LOCUS64233</name>
</gene>
<accession>A0A381T6L8</accession>
<evidence type="ECO:0000256" key="1">
    <source>
        <dbReference type="SAM" id="MobiDB-lite"/>
    </source>
</evidence>
<dbReference type="InterPro" id="IPR023155">
    <property type="entry name" value="Cyt_c-552/4"/>
</dbReference>
<organism evidence="3">
    <name type="scientific">marine metagenome</name>
    <dbReference type="NCBI Taxonomy" id="408172"/>
    <lineage>
        <taxon>unclassified sequences</taxon>
        <taxon>metagenomes</taxon>
        <taxon>ecological metagenomes</taxon>
    </lineage>
</organism>
<dbReference type="Pfam" id="PF13435">
    <property type="entry name" value="Cytochrome_C554"/>
    <property type="match status" value="1"/>
</dbReference>
<dbReference type="AlphaFoldDB" id="A0A381T6L8"/>
<feature type="region of interest" description="Disordered" evidence="1">
    <location>
        <begin position="118"/>
        <end position="146"/>
    </location>
</feature>
<sequence length="287" mass="32646">MQIKKQISEMTMGKTLKIVSLFILSIAIVMGGAESADAKKKKKKIPKKPSYVGAVKCNGSCHDAYYEAWKVSPHGNTFNLLKAGERSEAKTRVKLDPEKDYTTNPLCLRCHTTGYKQRGGFKPAGSKNKKGKDTSSTIDPEEPNKEQVGCEMCHSVAGGAQMRVVMKNTKGDFKKADTEKYGQRWDYANVCTRCHTHPNTPFKPSVHDKYKFNFEERKLKVHLAADFYNEDNMDQKLEKVKDRAKEVSQSEKTPLLIEDFKIKKGKLKFKKGTKPYNKKKKSFNYKK</sequence>
<dbReference type="SUPFAM" id="SSF48695">
    <property type="entry name" value="Multiheme cytochromes"/>
    <property type="match status" value="1"/>
</dbReference>
<dbReference type="InterPro" id="IPR036280">
    <property type="entry name" value="Multihaem_cyt_sf"/>
</dbReference>
<name>A0A381T6L8_9ZZZZ</name>
<evidence type="ECO:0000313" key="3">
    <source>
        <dbReference type="EMBL" id="SVA11379.1"/>
    </source>
</evidence>
<dbReference type="Gene3D" id="1.10.1130.10">
    <property type="entry name" value="Flavocytochrome C3, Chain A"/>
    <property type="match status" value="1"/>
</dbReference>
<feature type="domain" description="Cytochrome c-552/4" evidence="2">
    <location>
        <begin position="60"/>
        <end position="155"/>
    </location>
</feature>
<reference evidence="3" key="1">
    <citation type="submission" date="2018-05" db="EMBL/GenBank/DDBJ databases">
        <authorList>
            <person name="Lanie J.A."/>
            <person name="Ng W.-L."/>
            <person name="Kazmierczak K.M."/>
            <person name="Andrzejewski T.M."/>
            <person name="Davidsen T.M."/>
            <person name="Wayne K.J."/>
            <person name="Tettelin H."/>
            <person name="Glass J.I."/>
            <person name="Rusch D."/>
            <person name="Podicherti R."/>
            <person name="Tsui H.-C.T."/>
            <person name="Winkler M.E."/>
        </authorList>
    </citation>
    <scope>NUCLEOTIDE SEQUENCE</scope>
</reference>
<evidence type="ECO:0000259" key="2">
    <source>
        <dbReference type="Pfam" id="PF13435"/>
    </source>
</evidence>